<keyword evidence="6" id="KW-1003">Cell membrane</keyword>
<protein>
    <recommendedName>
        <fullName evidence="4">Nicotinamide riboside transporter PnuC</fullName>
    </recommendedName>
</protein>
<dbReference type="OrthoDB" id="9791248at2"/>
<evidence type="ECO:0000256" key="10">
    <source>
        <dbReference type="SAM" id="Phobius"/>
    </source>
</evidence>
<dbReference type="NCBIfam" id="TIGR01528">
    <property type="entry name" value="NMN_trans_PnuC"/>
    <property type="match status" value="1"/>
</dbReference>
<sequence>MEIIDYIFGQYKEYSTLHIVLEILTVICSIVSVIFSARNSVLVYPFGILGTGIYVYLLFQWELPGDMIINAYYFIMSLYGWYNWSSDLGEEAIPVTRVSQEQWLQSLMIFLGAVIGVYVVYQLLGMLSSYLNYIDIFTTGIFFVGMWQMALRKLEHWLVLLVGNIITIPLYFIKGYSFSAILYIFLAYMAYVGFVEWKKHHLRRNLVASE</sequence>
<keyword evidence="7 10" id="KW-0812">Transmembrane</keyword>
<dbReference type="AlphaFoldDB" id="A0A1W6MLG0"/>
<comment type="similarity">
    <text evidence="3">Belongs to the nicotinamide ribonucleoside (NR) uptake permease (TC 4.B.1) family.</text>
</comment>
<proteinExistence type="inferred from homology"/>
<feature type="transmembrane region" description="Helical" evidence="10">
    <location>
        <begin position="180"/>
        <end position="197"/>
    </location>
</feature>
<evidence type="ECO:0000256" key="4">
    <source>
        <dbReference type="ARBA" id="ARBA00017522"/>
    </source>
</evidence>
<feature type="transmembrane region" description="Helical" evidence="10">
    <location>
        <begin position="67"/>
        <end position="84"/>
    </location>
</feature>
<keyword evidence="8 10" id="KW-1133">Transmembrane helix</keyword>
<dbReference type="GO" id="GO:0005886">
    <property type="term" value="C:plasma membrane"/>
    <property type="evidence" value="ECO:0007669"/>
    <property type="project" value="UniProtKB-SubCell"/>
</dbReference>
<reference evidence="11 12" key="1">
    <citation type="submission" date="2016-11" db="EMBL/GenBank/DDBJ databases">
        <title>Trade-off between light-utilization and light-protection in marine flavobacteria.</title>
        <authorList>
            <person name="Kumagai Y."/>
        </authorList>
    </citation>
    <scope>NUCLEOTIDE SEQUENCE [LARGE SCALE GENOMIC DNA]</scope>
    <source>
        <strain evidence="11 12">JCM 13191</strain>
    </source>
</reference>
<dbReference type="EMBL" id="CP019344">
    <property type="protein sequence ID" value="ARN78441.1"/>
    <property type="molecule type" value="Genomic_DNA"/>
</dbReference>
<dbReference type="GO" id="GO:0034257">
    <property type="term" value="F:nicotinamide riboside transmembrane transporter activity"/>
    <property type="evidence" value="ECO:0007669"/>
    <property type="project" value="InterPro"/>
</dbReference>
<name>A0A1W6MLG0_9FLAO</name>
<feature type="transmembrane region" description="Helical" evidence="10">
    <location>
        <begin position="157"/>
        <end position="174"/>
    </location>
</feature>
<evidence type="ECO:0000313" key="12">
    <source>
        <dbReference type="Proteomes" id="UP000193431"/>
    </source>
</evidence>
<keyword evidence="9 10" id="KW-0472">Membrane</keyword>
<dbReference type="PANTHER" id="PTHR36122">
    <property type="entry name" value="NICOTINAMIDE RIBOSIDE TRANSPORTER PNUC"/>
    <property type="match status" value="1"/>
</dbReference>
<evidence type="ECO:0000256" key="3">
    <source>
        <dbReference type="ARBA" id="ARBA00006669"/>
    </source>
</evidence>
<evidence type="ECO:0000256" key="6">
    <source>
        <dbReference type="ARBA" id="ARBA00022475"/>
    </source>
</evidence>
<feature type="transmembrane region" description="Helical" evidence="10">
    <location>
        <begin position="130"/>
        <end position="150"/>
    </location>
</feature>
<organism evidence="11 12">
    <name type="scientific">Nonlabens spongiae</name>
    <dbReference type="NCBI Taxonomy" id="331648"/>
    <lineage>
        <taxon>Bacteria</taxon>
        <taxon>Pseudomonadati</taxon>
        <taxon>Bacteroidota</taxon>
        <taxon>Flavobacteriia</taxon>
        <taxon>Flavobacteriales</taxon>
        <taxon>Flavobacteriaceae</taxon>
        <taxon>Nonlabens</taxon>
    </lineage>
</organism>
<keyword evidence="5" id="KW-0813">Transport</keyword>
<feature type="transmembrane region" description="Helical" evidence="10">
    <location>
        <begin position="104"/>
        <end position="124"/>
    </location>
</feature>
<comment type="subcellular location">
    <subcellularLocation>
        <location evidence="2">Cell membrane</location>
        <topology evidence="2">Multi-pass membrane protein</topology>
    </subcellularLocation>
</comment>
<evidence type="ECO:0000256" key="8">
    <source>
        <dbReference type="ARBA" id="ARBA00022989"/>
    </source>
</evidence>
<comment type="function">
    <text evidence="1">Required for nicotinamide riboside transport across the inner membrane.</text>
</comment>
<keyword evidence="12" id="KW-1185">Reference proteome</keyword>
<dbReference type="Proteomes" id="UP000193431">
    <property type="component" value="Chromosome"/>
</dbReference>
<dbReference type="InterPro" id="IPR006419">
    <property type="entry name" value="NMN_transpt_PnuC"/>
</dbReference>
<feature type="transmembrane region" description="Helical" evidence="10">
    <location>
        <begin position="16"/>
        <end position="35"/>
    </location>
</feature>
<feature type="transmembrane region" description="Helical" evidence="10">
    <location>
        <begin position="42"/>
        <end position="61"/>
    </location>
</feature>
<evidence type="ECO:0000256" key="2">
    <source>
        <dbReference type="ARBA" id="ARBA00004651"/>
    </source>
</evidence>
<accession>A0A1W6MLG0</accession>
<evidence type="ECO:0000256" key="9">
    <source>
        <dbReference type="ARBA" id="ARBA00023136"/>
    </source>
</evidence>
<evidence type="ECO:0000313" key="11">
    <source>
        <dbReference type="EMBL" id="ARN78441.1"/>
    </source>
</evidence>
<dbReference type="RefSeq" id="WP_085767244.1">
    <property type="nucleotide sequence ID" value="NZ_CP019344.1"/>
</dbReference>
<evidence type="ECO:0000256" key="1">
    <source>
        <dbReference type="ARBA" id="ARBA00002672"/>
    </source>
</evidence>
<dbReference type="STRING" id="331648.BST97_10835"/>
<evidence type="ECO:0000256" key="7">
    <source>
        <dbReference type="ARBA" id="ARBA00022692"/>
    </source>
</evidence>
<dbReference type="PANTHER" id="PTHR36122:SF2">
    <property type="entry name" value="NICOTINAMIDE RIBOSIDE TRANSPORTER PNUC"/>
    <property type="match status" value="1"/>
</dbReference>
<evidence type="ECO:0000256" key="5">
    <source>
        <dbReference type="ARBA" id="ARBA00022448"/>
    </source>
</evidence>
<gene>
    <name evidence="11" type="ORF">BST97_10835</name>
</gene>
<dbReference type="Pfam" id="PF04973">
    <property type="entry name" value="NMN_transporter"/>
    <property type="match status" value="1"/>
</dbReference>